<evidence type="ECO:0000313" key="2">
    <source>
        <dbReference type="EMBL" id="RGP58992.1"/>
    </source>
</evidence>
<gene>
    <name evidence="2" type="ORF">FLONG3_11324</name>
</gene>
<dbReference type="EMBL" id="PXOG01000412">
    <property type="protein sequence ID" value="RGP58992.1"/>
    <property type="molecule type" value="Genomic_DNA"/>
</dbReference>
<evidence type="ECO:0000313" key="3">
    <source>
        <dbReference type="Proteomes" id="UP000266234"/>
    </source>
</evidence>
<dbReference type="Pfam" id="PF03992">
    <property type="entry name" value="ABM"/>
    <property type="match status" value="1"/>
</dbReference>
<dbReference type="InterPro" id="IPR007138">
    <property type="entry name" value="ABM_dom"/>
</dbReference>
<keyword evidence="3" id="KW-1185">Reference proteome</keyword>
<dbReference type="OrthoDB" id="5183915at2759"/>
<evidence type="ECO:0000259" key="1">
    <source>
        <dbReference type="PROSITE" id="PS51725"/>
    </source>
</evidence>
<dbReference type="InterPro" id="IPR050744">
    <property type="entry name" value="AI-2_Isomerase_LsrG"/>
</dbReference>
<feature type="domain" description="ABM" evidence="1">
    <location>
        <begin position="24"/>
        <end position="114"/>
    </location>
</feature>
<dbReference type="AlphaFoldDB" id="A0A395RGJ0"/>
<proteinExistence type="predicted"/>
<organism evidence="2 3">
    <name type="scientific">Fusarium longipes</name>
    <dbReference type="NCBI Taxonomy" id="694270"/>
    <lineage>
        <taxon>Eukaryota</taxon>
        <taxon>Fungi</taxon>
        <taxon>Dikarya</taxon>
        <taxon>Ascomycota</taxon>
        <taxon>Pezizomycotina</taxon>
        <taxon>Sordariomycetes</taxon>
        <taxon>Hypocreomycetidae</taxon>
        <taxon>Hypocreales</taxon>
        <taxon>Nectriaceae</taxon>
        <taxon>Fusarium</taxon>
    </lineage>
</organism>
<accession>A0A395RGJ0</accession>
<name>A0A395RGJ0_9HYPO</name>
<dbReference type="SUPFAM" id="SSF54909">
    <property type="entry name" value="Dimeric alpha+beta barrel"/>
    <property type="match status" value="1"/>
</dbReference>
<sequence>MCPANKELLQKAKANLASEASEEYFSVSTIAVHPDRIDEAQACMSEVADATLKEEGAKIYRFYKTEGKDEFVFIEKFTSREAYAAHTSSEHVREWAKKYLNSGIFVGSFEFHHLAKEGPGAGGFDRP</sequence>
<reference evidence="2 3" key="1">
    <citation type="journal article" date="2018" name="PLoS Pathog.">
        <title>Evolution of structural diversity of trichothecenes, a family of toxins produced by plant pathogenic and entomopathogenic fungi.</title>
        <authorList>
            <person name="Proctor R.H."/>
            <person name="McCormick S.P."/>
            <person name="Kim H.S."/>
            <person name="Cardoza R.E."/>
            <person name="Stanley A.M."/>
            <person name="Lindo L."/>
            <person name="Kelly A."/>
            <person name="Brown D.W."/>
            <person name="Lee T."/>
            <person name="Vaughan M.M."/>
            <person name="Alexander N.J."/>
            <person name="Busman M."/>
            <person name="Gutierrez S."/>
        </authorList>
    </citation>
    <scope>NUCLEOTIDE SEQUENCE [LARGE SCALE GENOMIC DNA]</scope>
    <source>
        <strain evidence="2 3">NRRL 20695</strain>
    </source>
</reference>
<dbReference type="PANTHER" id="PTHR33336:SF3">
    <property type="entry name" value="ABM DOMAIN-CONTAINING PROTEIN"/>
    <property type="match status" value="1"/>
</dbReference>
<dbReference type="PROSITE" id="PS51725">
    <property type="entry name" value="ABM"/>
    <property type="match status" value="1"/>
</dbReference>
<dbReference type="Proteomes" id="UP000266234">
    <property type="component" value="Unassembled WGS sequence"/>
</dbReference>
<dbReference type="PANTHER" id="PTHR33336">
    <property type="entry name" value="QUINOL MONOOXYGENASE YGIN-RELATED"/>
    <property type="match status" value="1"/>
</dbReference>
<dbReference type="Gene3D" id="3.30.70.100">
    <property type="match status" value="1"/>
</dbReference>
<dbReference type="GO" id="GO:0003824">
    <property type="term" value="F:catalytic activity"/>
    <property type="evidence" value="ECO:0007669"/>
    <property type="project" value="TreeGrafter"/>
</dbReference>
<dbReference type="InterPro" id="IPR011008">
    <property type="entry name" value="Dimeric_a/b-barrel"/>
</dbReference>
<comment type="caution">
    <text evidence="2">The sequence shown here is derived from an EMBL/GenBank/DDBJ whole genome shotgun (WGS) entry which is preliminary data.</text>
</comment>
<protein>
    <submittedName>
        <fullName evidence="2">Antibiotic biosynthesis</fullName>
    </submittedName>
</protein>